<keyword evidence="2" id="KW-1185">Reference proteome</keyword>
<dbReference type="EMBL" id="LRPC01000012">
    <property type="protein sequence ID" value="KYG75589.1"/>
    <property type="molecule type" value="Genomic_DNA"/>
</dbReference>
<proteinExistence type="predicted"/>
<comment type="caution">
    <text evidence="1">The sequence shown here is derived from an EMBL/GenBank/DDBJ whole genome shotgun (WGS) entry which is preliminary data.</text>
</comment>
<dbReference type="SUPFAM" id="SSF48371">
    <property type="entry name" value="ARM repeat"/>
    <property type="match status" value="1"/>
</dbReference>
<protein>
    <submittedName>
        <fullName evidence="1">Uncharacterized protein</fullName>
    </submittedName>
</protein>
<name>A0A150XA29_9BACT</name>
<accession>A0A150XA29</accession>
<sequence length="266" mass="30042">MEMDDKYMSLITEYIDGTLTEVRREEFETYVKDGFIDMKELEELASMQEQMLQAPEPEPSEALRTNFYQMLAEENRKLKKRSSRDLFGEFVQALFSTNKGRLAFGFSVLMLGLFMGNVFSRSAYTGQVESLSNQMADMKEVMMMTMLEGESVSQRLKGVQMSSGLVSENKDVTDALLLTLNNDENTNVRLAALASLAEYAEDPAIREGLVSSITQQKSPLVMVAMAELMVELQESQAKKEFEPILNAENTPDDVKSALRQNLDKIM</sequence>
<evidence type="ECO:0000313" key="2">
    <source>
        <dbReference type="Proteomes" id="UP000075606"/>
    </source>
</evidence>
<dbReference type="Gene3D" id="1.25.10.10">
    <property type="entry name" value="Leucine-rich Repeat Variant"/>
    <property type="match status" value="1"/>
</dbReference>
<dbReference type="STRING" id="333140.AWW68_07060"/>
<dbReference type="InterPro" id="IPR016024">
    <property type="entry name" value="ARM-type_fold"/>
</dbReference>
<dbReference type="Proteomes" id="UP000075606">
    <property type="component" value="Unassembled WGS sequence"/>
</dbReference>
<organism evidence="1 2">
    <name type="scientific">Roseivirga spongicola</name>
    <dbReference type="NCBI Taxonomy" id="333140"/>
    <lineage>
        <taxon>Bacteria</taxon>
        <taxon>Pseudomonadati</taxon>
        <taxon>Bacteroidota</taxon>
        <taxon>Cytophagia</taxon>
        <taxon>Cytophagales</taxon>
        <taxon>Roseivirgaceae</taxon>
        <taxon>Roseivirga</taxon>
    </lineage>
</organism>
<evidence type="ECO:0000313" key="1">
    <source>
        <dbReference type="EMBL" id="KYG75589.1"/>
    </source>
</evidence>
<gene>
    <name evidence="1" type="ORF">AWW68_07060</name>
</gene>
<dbReference type="InterPro" id="IPR011989">
    <property type="entry name" value="ARM-like"/>
</dbReference>
<reference evidence="1 2" key="1">
    <citation type="submission" date="2016-01" db="EMBL/GenBank/DDBJ databases">
        <title>Genome sequencing of Roseivirga spongicola UST030701-084.</title>
        <authorList>
            <person name="Selvaratnam C."/>
            <person name="Thevarajoo S."/>
            <person name="Goh K.M."/>
            <person name="Ee R."/>
            <person name="Chan K.-G."/>
            <person name="Chong C.S."/>
        </authorList>
    </citation>
    <scope>NUCLEOTIDE SEQUENCE [LARGE SCALE GENOMIC DNA]</scope>
    <source>
        <strain evidence="1 2">UST030701-084</strain>
    </source>
</reference>
<dbReference type="AlphaFoldDB" id="A0A150XA29"/>